<evidence type="ECO:0000259" key="11">
    <source>
        <dbReference type="Pfam" id="PF00432"/>
    </source>
</evidence>
<keyword evidence="7" id="KW-0677">Repeat</keyword>
<dbReference type="InterPro" id="IPR045089">
    <property type="entry name" value="PGGT1B-like"/>
</dbReference>
<dbReference type="RefSeq" id="XP_026191960.1">
    <property type="nucleotide sequence ID" value="XM_026336175.1"/>
</dbReference>
<dbReference type="GO" id="GO:0005965">
    <property type="term" value="C:protein farnesyltransferase complex"/>
    <property type="evidence" value="ECO:0007669"/>
    <property type="project" value="UniProtKB-UniRule"/>
</dbReference>
<feature type="compositionally biased region" description="Basic and acidic residues" evidence="10">
    <location>
        <begin position="18"/>
        <end position="29"/>
    </location>
</feature>
<dbReference type="GeneID" id="34623080"/>
<evidence type="ECO:0000256" key="10">
    <source>
        <dbReference type="SAM" id="MobiDB-lite"/>
    </source>
</evidence>
<dbReference type="GO" id="GO:0004660">
    <property type="term" value="F:protein farnesyltransferase activity"/>
    <property type="evidence" value="ECO:0007669"/>
    <property type="project" value="UniProtKB-UniRule"/>
</dbReference>
<keyword evidence="5 9" id="KW-0808">Transferase</keyword>
<keyword evidence="8 9" id="KW-0862">Zinc</keyword>
<dbReference type="InterPro" id="IPR008930">
    <property type="entry name" value="Terpenoid_cyclase/PrenylTrfase"/>
</dbReference>
<keyword evidence="12" id="KW-1185">Reference proteome</keyword>
<evidence type="ECO:0000256" key="1">
    <source>
        <dbReference type="ARBA" id="ARBA00010497"/>
    </source>
</evidence>
<protein>
    <recommendedName>
        <fullName evidence="3 9">Protein farnesyltransferase subunit beta</fullName>
        <shortName evidence="9">FTase-beta</shortName>
        <ecNumber evidence="2 9">2.5.1.58</ecNumber>
    </recommendedName>
</protein>
<dbReference type="InterPro" id="IPR026872">
    <property type="entry name" value="FTB"/>
</dbReference>
<dbReference type="PANTHER" id="PTHR11774">
    <property type="entry name" value="GERANYLGERANYL TRANSFERASE TYPE BETA SUBUNIT"/>
    <property type="match status" value="1"/>
</dbReference>
<dbReference type="InterPro" id="IPR001330">
    <property type="entry name" value="Prenyltrans"/>
</dbReference>
<organism evidence="12 13">
    <name type="scientific">Cyclospora cayetanensis</name>
    <dbReference type="NCBI Taxonomy" id="88456"/>
    <lineage>
        <taxon>Eukaryota</taxon>
        <taxon>Sar</taxon>
        <taxon>Alveolata</taxon>
        <taxon>Apicomplexa</taxon>
        <taxon>Conoidasida</taxon>
        <taxon>Coccidia</taxon>
        <taxon>Eucoccidiorida</taxon>
        <taxon>Eimeriorina</taxon>
        <taxon>Eimeriidae</taxon>
        <taxon>Cyclospora</taxon>
    </lineage>
</organism>
<feature type="region of interest" description="Disordered" evidence="10">
    <location>
        <begin position="530"/>
        <end position="553"/>
    </location>
</feature>
<evidence type="ECO:0000256" key="4">
    <source>
        <dbReference type="ARBA" id="ARBA00022602"/>
    </source>
</evidence>
<gene>
    <name evidence="13" type="primary">LOC34623080</name>
</gene>
<evidence type="ECO:0000256" key="9">
    <source>
        <dbReference type="RuleBase" id="RU365056"/>
    </source>
</evidence>
<feature type="domain" description="Prenyltransferase alpha-alpha toroid" evidence="11">
    <location>
        <begin position="145"/>
        <end position="485"/>
    </location>
</feature>
<evidence type="ECO:0000256" key="5">
    <source>
        <dbReference type="ARBA" id="ARBA00022679"/>
    </source>
</evidence>
<feature type="compositionally biased region" description="Low complexity" evidence="10">
    <location>
        <begin position="1"/>
        <end position="13"/>
    </location>
</feature>
<proteinExistence type="inferred from homology"/>
<dbReference type="CDD" id="cd02893">
    <property type="entry name" value="FTase"/>
    <property type="match status" value="1"/>
</dbReference>
<dbReference type="GO" id="GO:0097354">
    <property type="term" value="P:prenylation"/>
    <property type="evidence" value="ECO:0007669"/>
    <property type="project" value="UniProtKB-UniRule"/>
</dbReference>
<evidence type="ECO:0000256" key="8">
    <source>
        <dbReference type="ARBA" id="ARBA00022833"/>
    </source>
</evidence>
<feature type="region of interest" description="Disordered" evidence="10">
    <location>
        <begin position="86"/>
        <end position="123"/>
    </location>
</feature>
<keyword evidence="4 9" id="KW-0637">Prenyltransferase</keyword>
<evidence type="ECO:0000256" key="3">
    <source>
        <dbReference type="ARBA" id="ARBA00015798"/>
    </source>
</evidence>
<dbReference type="EC" id="2.5.1.58" evidence="2 9"/>
<feature type="region of interest" description="Disordered" evidence="10">
    <location>
        <begin position="1"/>
        <end position="32"/>
    </location>
</feature>
<feature type="compositionally biased region" description="Acidic residues" evidence="10">
    <location>
        <begin position="536"/>
        <end position="553"/>
    </location>
</feature>
<comment type="subunit">
    <text evidence="9">Heterodimer of an alpha and a beta subunit.</text>
</comment>
<evidence type="ECO:0000313" key="13">
    <source>
        <dbReference type="RefSeq" id="XP_026191960.1"/>
    </source>
</evidence>
<dbReference type="GO" id="GO:0008270">
    <property type="term" value="F:zinc ion binding"/>
    <property type="evidence" value="ECO:0007669"/>
    <property type="project" value="UniProtKB-UniRule"/>
</dbReference>
<keyword evidence="6 9" id="KW-0479">Metal-binding</keyword>
<sequence length="553" mass="60464">MEPSSTPASAPTSGARCGEGHAGQRREKSPPLTSLFAHHPLHYKYALTRSRCPSLDDGYQTLEDQLRVERQCLQCYSEMLPALAPHPSYLPLQDPPPSSSTPNKEQQQQQQTRDALAADRDMDEDSMPIEDKDFLWSRASRRVELQRSRHIAFLGKRLEVPFSANMMELAASRPWLIYWMVHGLSLLDAFPRDTHADSILATLDVCWDKAGGGGWGGGAGQQAHLACTYAAAATLVEAGLVERWLEGEEGSSRREAVYKILLSLKSENGGFMLHKDGEVDIRGAYCAIATASMLHMLTEELTDGLAEYVASCQGYDGGIAGERGLESHGGYTYCGLAALCITGQAGALDLESLLHWAACKQLGFEGGFQGRTAKLVDSCYSFWLGAVFPLVAEALRQLRRDYPVTHCWMSSQHLQQYILCCCQAPKGGIEDKPGKGADLYHTCYALSGMSIAQHAAAQGEFGKPPFVFGRRASNLLESTCPFYNVCSKNVEASRAYLLKISPFEAPESKQRGHEGRGPTLHAAWVAKFPRFSPAGDDGEGAEWADPESEAESM</sequence>
<comment type="catalytic activity">
    <reaction evidence="9">
        <text>L-cysteinyl-[protein] + (2E,6E)-farnesyl diphosphate = S-(2E,6E)-farnesyl-L-cysteinyl-[protein] + diphosphate</text>
        <dbReference type="Rhea" id="RHEA:13345"/>
        <dbReference type="Rhea" id="RHEA-COMP:10131"/>
        <dbReference type="Rhea" id="RHEA-COMP:11535"/>
        <dbReference type="ChEBI" id="CHEBI:29950"/>
        <dbReference type="ChEBI" id="CHEBI:33019"/>
        <dbReference type="ChEBI" id="CHEBI:86019"/>
        <dbReference type="ChEBI" id="CHEBI:175763"/>
    </reaction>
</comment>
<accession>A0A6P6RXW3</accession>
<comment type="cofactor">
    <cofactor evidence="9">
        <name>Zn(2+)</name>
        <dbReference type="ChEBI" id="CHEBI:29105"/>
    </cofactor>
    <text evidence="9">Binds 1 zinc ion per subunit.</text>
</comment>
<dbReference type="OrthoDB" id="354177at2759"/>
<evidence type="ECO:0000313" key="12">
    <source>
        <dbReference type="Proteomes" id="UP000515125"/>
    </source>
</evidence>
<reference evidence="13" key="1">
    <citation type="submission" date="2025-08" db="UniProtKB">
        <authorList>
            <consortium name="RefSeq"/>
        </authorList>
    </citation>
    <scope>IDENTIFICATION</scope>
</reference>
<dbReference type="Pfam" id="PF00432">
    <property type="entry name" value="Prenyltrans"/>
    <property type="match status" value="1"/>
</dbReference>
<evidence type="ECO:0000256" key="2">
    <source>
        <dbReference type="ARBA" id="ARBA00012702"/>
    </source>
</evidence>
<evidence type="ECO:0000256" key="6">
    <source>
        <dbReference type="ARBA" id="ARBA00022723"/>
    </source>
</evidence>
<dbReference type="PANTHER" id="PTHR11774:SF6">
    <property type="entry name" value="PROTEIN FARNESYLTRANSFERASE SUBUNIT BETA"/>
    <property type="match status" value="1"/>
</dbReference>
<dbReference type="AlphaFoldDB" id="A0A6P6RXW3"/>
<name>A0A6P6RXW3_9EIME</name>
<comment type="similarity">
    <text evidence="1 9">Belongs to the protein prenyltransferase subunit beta family.</text>
</comment>
<evidence type="ECO:0000256" key="7">
    <source>
        <dbReference type="ARBA" id="ARBA00022737"/>
    </source>
</evidence>
<dbReference type="SUPFAM" id="SSF48239">
    <property type="entry name" value="Terpenoid cyclases/Protein prenyltransferases"/>
    <property type="match status" value="1"/>
</dbReference>
<comment type="function">
    <text evidence="9">Catalyzes the transfer of a farnesyl moiety from farnesyl diphosphate to a cysteine at the fourth position from the C-terminus of several proteins. The beta subunit is responsible for peptide-binding.</text>
</comment>
<dbReference type="Proteomes" id="UP000515125">
    <property type="component" value="Unplaced"/>
</dbReference>
<dbReference type="Gene3D" id="1.50.10.20">
    <property type="match status" value="1"/>
</dbReference>